<dbReference type="eggNOG" id="ENOG502S9RG">
    <property type="taxonomic scope" value="Eukaryota"/>
</dbReference>
<dbReference type="Gramene" id="EOY06985">
    <property type="protein sequence ID" value="EOY06985"/>
    <property type="gene ID" value="TCM_021536"/>
</dbReference>
<dbReference type="Proteomes" id="UP000026915">
    <property type="component" value="Chromosome 5"/>
</dbReference>
<sequence length="112" mass="12419">MEGLIPLVYRTLKKNKTRRQYQCLSSGAAQTYNIADFDVDGQSPVCMKPSTAEKSCGLKTQRNGHRRHVSMGDFSMRYSSADGMKTGASPTPPAPKLKRFRSHRMFSCVTGA</sequence>
<proteinExistence type="predicted"/>
<dbReference type="HOGENOM" id="CLU_143096_0_0_1"/>
<evidence type="ECO:0000313" key="2">
    <source>
        <dbReference type="Proteomes" id="UP000026915"/>
    </source>
</evidence>
<organism evidence="1 2">
    <name type="scientific">Theobroma cacao</name>
    <name type="common">Cacao</name>
    <name type="synonym">Cocoa</name>
    <dbReference type="NCBI Taxonomy" id="3641"/>
    <lineage>
        <taxon>Eukaryota</taxon>
        <taxon>Viridiplantae</taxon>
        <taxon>Streptophyta</taxon>
        <taxon>Embryophyta</taxon>
        <taxon>Tracheophyta</taxon>
        <taxon>Spermatophyta</taxon>
        <taxon>Magnoliopsida</taxon>
        <taxon>eudicotyledons</taxon>
        <taxon>Gunneridae</taxon>
        <taxon>Pentapetalae</taxon>
        <taxon>rosids</taxon>
        <taxon>malvids</taxon>
        <taxon>Malvales</taxon>
        <taxon>Malvaceae</taxon>
        <taxon>Byttnerioideae</taxon>
        <taxon>Theobroma</taxon>
    </lineage>
</organism>
<dbReference type="InParanoid" id="A0A061EPK1"/>
<dbReference type="EMBL" id="CM001883">
    <property type="protein sequence ID" value="EOY06985.1"/>
    <property type="molecule type" value="Genomic_DNA"/>
</dbReference>
<dbReference type="OMA" id="HRRRWSM"/>
<reference evidence="1 2" key="1">
    <citation type="journal article" date="2013" name="Genome Biol.">
        <title>The genome sequence of the most widely cultivated cacao type and its use to identify candidate genes regulating pod color.</title>
        <authorList>
            <person name="Motamayor J.C."/>
            <person name="Mockaitis K."/>
            <person name="Schmutz J."/>
            <person name="Haiminen N."/>
            <person name="Iii D.L."/>
            <person name="Cornejo O."/>
            <person name="Findley S.D."/>
            <person name="Zheng P."/>
            <person name="Utro F."/>
            <person name="Royaert S."/>
            <person name="Saski C."/>
            <person name="Jenkins J."/>
            <person name="Podicheti R."/>
            <person name="Zhao M."/>
            <person name="Scheffler B.E."/>
            <person name="Stack J.C."/>
            <person name="Feltus F.A."/>
            <person name="Mustiga G.M."/>
            <person name="Amores F."/>
            <person name="Phillips W."/>
            <person name="Marelli J.P."/>
            <person name="May G.D."/>
            <person name="Shapiro H."/>
            <person name="Ma J."/>
            <person name="Bustamante C.D."/>
            <person name="Schnell R.J."/>
            <person name="Main D."/>
            <person name="Gilbert D."/>
            <person name="Parida L."/>
            <person name="Kuhn D.N."/>
        </authorList>
    </citation>
    <scope>NUCLEOTIDE SEQUENCE [LARGE SCALE GENOMIC DNA]</scope>
    <source>
        <strain evidence="2">cv. Matina 1-6</strain>
    </source>
</reference>
<dbReference type="AlphaFoldDB" id="A0A061EPK1"/>
<name>A0A061EPK1_THECC</name>
<protein>
    <submittedName>
        <fullName evidence="1">Uncharacterized protein</fullName>
    </submittedName>
</protein>
<keyword evidence="2" id="KW-1185">Reference proteome</keyword>
<accession>A0A061EPK1</accession>
<evidence type="ECO:0000313" key="1">
    <source>
        <dbReference type="EMBL" id="EOY06985.1"/>
    </source>
</evidence>
<dbReference type="FunCoup" id="A0A061EPK1">
    <property type="interactions" value="238"/>
</dbReference>
<gene>
    <name evidence="1" type="ORF">TCM_021536</name>
</gene>
<dbReference type="PANTHER" id="PTHR35485">
    <property type="entry name" value="OS01G0888900 PROTEIN"/>
    <property type="match status" value="1"/>
</dbReference>
<dbReference type="PANTHER" id="PTHR35485:SF4">
    <property type="entry name" value="EXPRESSED PROTEIN"/>
    <property type="match status" value="1"/>
</dbReference>